<dbReference type="STRING" id="1185767.IIF7_19759"/>
<dbReference type="OrthoDB" id="6692273at2"/>
<evidence type="ECO:0000313" key="2">
    <source>
        <dbReference type="EMBL" id="ORL43656.1"/>
    </source>
</evidence>
<dbReference type="RefSeq" id="WP_084843409.1">
    <property type="nucleotide sequence ID" value="NZ_ARYN01000030.1"/>
</dbReference>
<dbReference type="Proteomes" id="UP000192746">
    <property type="component" value="Unassembled WGS sequence"/>
</dbReference>
<dbReference type="Pfam" id="PF12680">
    <property type="entry name" value="SnoaL_2"/>
    <property type="match status" value="1"/>
</dbReference>
<sequence length="119" mass="13918">MENKKEQFLINFNKAFARGDYQFLLDWVTEDFQWIMIGKKEIKGKDQFAEALKEMKDYETSELEFVDVITHGKKGCVNGNMKVKSPNGVSLSFSFCDVYEFSSFKNPKILRMTSYVVDR</sequence>
<name>A0A1Y1SY07_9FLAO</name>
<dbReference type="SUPFAM" id="SSF54427">
    <property type="entry name" value="NTF2-like"/>
    <property type="match status" value="1"/>
</dbReference>
<protein>
    <recommendedName>
        <fullName evidence="1">SnoaL-like domain-containing protein</fullName>
    </recommendedName>
</protein>
<gene>
    <name evidence="2" type="ORF">IIF7_19759</name>
</gene>
<reference evidence="2 3" key="1">
    <citation type="submission" date="2013-04" db="EMBL/GenBank/DDBJ databases">
        <title>Zunongwangia sp. 22II14-10F7 Genome Sequencing.</title>
        <authorList>
            <person name="Lai Q."/>
            <person name="Shao Z."/>
        </authorList>
    </citation>
    <scope>NUCLEOTIDE SEQUENCE [LARGE SCALE GENOMIC DNA]</scope>
    <source>
        <strain evidence="2 3">22II14-10F7</strain>
    </source>
</reference>
<dbReference type="InterPro" id="IPR032710">
    <property type="entry name" value="NTF2-like_dom_sf"/>
</dbReference>
<dbReference type="EMBL" id="ARYN01000030">
    <property type="protein sequence ID" value="ORL43656.1"/>
    <property type="molecule type" value="Genomic_DNA"/>
</dbReference>
<dbReference type="Gene3D" id="3.10.450.50">
    <property type="match status" value="1"/>
</dbReference>
<keyword evidence="3" id="KW-1185">Reference proteome</keyword>
<accession>A0A1Y1SY07</accession>
<evidence type="ECO:0000259" key="1">
    <source>
        <dbReference type="Pfam" id="PF12680"/>
    </source>
</evidence>
<organism evidence="2 3">
    <name type="scientific">Zunongwangia atlantica 22II14-10F7</name>
    <dbReference type="NCBI Taxonomy" id="1185767"/>
    <lineage>
        <taxon>Bacteria</taxon>
        <taxon>Pseudomonadati</taxon>
        <taxon>Bacteroidota</taxon>
        <taxon>Flavobacteriia</taxon>
        <taxon>Flavobacteriales</taxon>
        <taxon>Flavobacteriaceae</taxon>
        <taxon>Zunongwangia</taxon>
    </lineage>
</organism>
<dbReference type="AlphaFoldDB" id="A0A1Y1SY07"/>
<feature type="domain" description="SnoaL-like" evidence="1">
    <location>
        <begin position="12"/>
        <end position="102"/>
    </location>
</feature>
<proteinExistence type="predicted"/>
<dbReference type="InterPro" id="IPR037401">
    <property type="entry name" value="SnoaL-like"/>
</dbReference>
<evidence type="ECO:0000313" key="3">
    <source>
        <dbReference type="Proteomes" id="UP000192746"/>
    </source>
</evidence>
<comment type="caution">
    <text evidence="2">The sequence shown here is derived from an EMBL/GenBank/DDBJ whole genome shotgun (WGS) entry which is preliminary data.</text>
</comment>